<dbReference type="GO" id="GO:0071555">
    <property type="term" value="P:cell wall organization"/>
    <property type="evidence" value="ECO:0007669"/>
    <property type="project" value="UniProtKB-KW"/>
</dbReference>
<keyword evidence="13" id="KW-1185">Reference proteome</keyword>
<gene>
    <name evidence="12" type="ORF">TH53_06865</name>
</gene>
<evidence type="ECO:0000256" key="1">
    <source>
        <dbReference type="ARBA" id="ARBA00022475"/>
    </source>
</evidence>
<keyword evidence="2" id="KW-0997">Cell inner membrane</keyword>
<accession>A0A0D0GKZ4</accession>
<keyword evidence="10" id="KW-0961">Cell wall biogenesis/degradation</keyword>
<reference evidence="12 13" key="1">
    <citation type="submission" date="2015-01" db="EMBL/GenBank/DDBJ databases">
        <title>Draft genome sequence of Pedobacter sp. NL19 isolated from sludge of an effluent treatment pond in an abandoned uranium mine.</title>
        <authorList>
            <person name="Santos T."/>
            <person name="Caetano T."/>
            <person name="Covas C."/>
            <person name="Cruz A."/>
            <person name="Mendo S."/>
        </authorList>
    </citation>
    <scope>NUCLEOTIDE SEQUENCE [LARGE SCALE GENOMIC DNA]</scope>
    <source>
        <strain evidence="12 13">NL19</strain>
    </source>
</reference>
<comment type="caution">
    <text evidence="12">The sequence shown here is derived from an EMBL/GenBank/DDBJ whole genome shotgun (WGS) entry which is preliminary data.</text>
</comment>
<keyword evidence="8" id="KW-1133">Transmembrane helix</keyword>
<dbReference type="InterPro" id="IPR023346">
    <property type="entry name" value="Lysozyme-like_dom_sf"/>
</dbReference>
<evidence type="ECO:0000256" key="2">
    <source>
        <dbReference type="ARBA" id="ARBA00022519"/>
    </source>
</evidence>
<dbReference type="OrthoDB" id="9766909at2"/>
<keyword evidence="4" id="KW-0808">Transferase</keyword>
<dbReference type="PANTHER" id="PTHR30400:SF0">
    <property type="entry name" value="BIOSYNTHETIC PEPTIDOGLYCAN TRANSGLYCOSYLASE"/>
    <property type="match status" value="1"/>
</dbReference>
<keyword evidence="9" id="KW-0472">Membrane</keyword>
<dbReference type="GO" id="GO:0008360">
    <property type="term" value="P:regulation of cell shape"/>
    <property type="evidence" value="ECO:0007669"/>
    <property type="project" value="UniProtKB-KW"/>
</dbReference>
<dbReference type="InterPro" id="IPR036950">
    <property type="entry name" value="PBP_transglycosylase"/>
</dbReference>
<dbReference type="SUPFAM" id="SSF53955">
    <property type="entry name" value="Lysozyme-like"/>
    <property type="match status" value="1"/>
</dbReference>
<dbReference type="PANTHER" id="PTHR30400">
    <property type="entry name" value="MONOFUNCTIONAL BIOSYNTHETIC PEPTIDOGLYCAN TRANSGLYCOSYLASE"/>
    <property type="match status" value="1"/>
</dbReference>
<evidence type="ECO:0000256" key="8">
    <source>
        <dbReference type="ARBA" id="ARBA00022989"/>
    </source>
</evidence>
<evidence type="ECO:0000313" key="12">
    <source>
        <dbReference type="EMBL" id="KIO77852.1"/>
    </source>
</evidence>
<protein>
    <recommendedName>
        <fullName evidence="11">Glycosyl transferase family 51 domain-containing protein</fullName>
    </recommendedName>
</protein>
<dbReference type="EMBL" id="JXRA01000028">
    <property type="protein sequence ID" value="KIO77852.1"/>
    <property type="molecule type" value="Genomic_DNA"/>
</dbReference>
<sequence length="610" mass="70873">MIIDKRKILLIKELLLILFICRFFKKTNYINQIRKRCKHISEILGYSFQIGFLHLSWNGEFNAKGIVIAKAGLSLEIGGMEGLILFNKVLKRKPALGSLKISHMVFKIQKTPYDRKPEDDRKSSGANQKMGYKYYKTMYRLIDLLFLYFPKEMVIDDLVISIFYREKYYCCQCKQFLLKNGEYNISISDPLRGHLYKLEGALDQLTRKVTLNEIVYSEHFDGFLFTNREKRAKVKFRDIKMTFSFKDLKSIDFIVKIDNPIIYDQDNSVTQLSSFEVKIACKLTNEAFQIVSSSFAKLDDLKLSINMNHSFLDGILKLSLSVRDTGINALHNLPFFTFSKLAELKMTGMVSFELDFAMMTTNFWQHSFHLKINSERLSLVSSTPKWADLTQEFIPLINANKAGSERNLSADHFVALTTLPKLLIDTIVCSEDSHFYNHWGFDNIAFGYSVIQNIKAGKFIRGGSTITMQLARNLFLNHHKNIFRKLEEIWFSYLIENVFVISKDRILELYLNIIEFAPGIYGIRKAIDYYFSKNQDELTLQDCLILSYIIPRPKFFLAAFENSSEQLRRNLKKHIDDMVVRMQQQGYIDQETALNVNHVVSVRGMSFSLA</sequence>
<evidence type="ECO:0000256" key="3">
    <source>
        <dbReference type="ARBA" id="ARBA00022676"/>
    </source>
</evidence>
<dbReference type="AlphaFoldDB" id="A0A0D0GKZ4"/>
<evidence type="ECO:0000256" key="10">
    <source>
        <dbReference type="ARBA" id="ARBA00023316"/>
    </source>
</evidence>
<dbReference type="GO" id="GO:0016020">
    <property type="term" value="C:membrane"/>
    <property type="evidence" value="ECO:0007669"/>
    <property type="project" value="InterPro"/>
</dbReference>
<organism evidence="12 13">
    <name type="scientific">Pedobacter lusitanus</name>
    <dbReference type="NCBI Taxonomy" id="1503925"/>
    <lineage>
        <taxon>Bacteria</taxon>
        <taxon>Pseudomonadati</taxon>
        <taxon>Bacteroidota</taxon>
        <taxon>Sphingobacteriia</taxon>
        <taxon>Sphingobacteriales</taxon>
        <taxon>Sphingobacteriaceae</taxon>
        <taxon>Pedobacter</taxon>
    </lineage>
</organism>
<dbReference type="RefSeq" id="WP_041880024.1">
    <property type="nucleotide sequence ID" value="NZ_CP157278.1"/>
</dbReference>
<name>A0A0D0GKZ4_9SPHI</name>
<dbReference type="STRING" id="1503925.TH53_06865"/>
<keyword evidence="3" id="KW-0328">Glycosyltransferase</keyword>
<keyword evidence="6" id="KW-0133">Cell shape</keyword>
<evidence type="ECO:0000259" key="11">
    <source>
        <dbReference type="Pfam" id="PF00912"/>
    </source>
</evidence>
<evidence type="ECO:0000256" key="6">
    <source>
        <dbReference type="ARBA" id="ARBA00022960"/>
    </source>
</evidence>
<keyword evidence="7" id="KW-0573">Peptidoglycan synthesis</keyword>
<dbReference type="GO" id="GO:0016763">
    <property type="term" value="F:pentosyltransferase activity"/>
    <property type="evidence" value="ECO:0007669"/>
    <property type="project" value="InterPro"/>
</dbReference>
<evidence type="ECO:0000313" key="13">
    <source>
        <dbReference type="Proteomes" id="UP000032049"/>
    </source>
</evidence>
<dbReference type="InterPro" id="IPR011812">
    <property type="entry name" value="Pep_trsgly"/>
</dbReference>
<keyword evidence="1" id="KW-1003">Cell membrane</keyword>
<dbReference type="Gene3D" id="1.10.3810.10">
    <property type="entry name" value="Biosynthetic peptidoglycan transglycosylase-like"/>
    <property type="match status" value="1"/>
</dbReference>
<keyword evidence="5" id="KW-0812">Transmembrane</keyword>
<feature type="domain" description="Glycosyl transferase family 51" evidence="11">
    <location>
        <begin position="411"/>
        <end position="569"/>
    </location>
</feature>
<evidence type="ECO:0000256" key="7">
    <source>
        <dbReference type="ARBA" id="ARBA00022984"/>
    </source>
</evidence>
<evidence type="ECO:0000256" key="9">
    <source>
        <dbReference type="ARBA" id="ARBA00023136"/>
    </source>
</evidence>
<evidence type="ECO:0000256" key="4">
    <source>
        <dbReference type="ARBA" id="ARBA00022679"/>
    </source>
</evidence>
<dbReference type="GO" id="GO:0009274">
    <property type="term" value="C:peptidoglycan-based cell wall"/>
    <property type="evidence" value="ECO:0007669"/>
    <property type="project" value="InterPro"/>
</dbReference>
<evidence type="ECO:0000256" key="5">
    <source>
        <dbReference type="ARBA" id="ARBA00022692"/>
    </source>
</evidence>
<dbReference type="Pfam" id="PF00912">
    <property type="entry name" value="Transgly"/>
    <property type="match status" value="1"/>
</dbReference>
<proteinExistence type="predicted"/>
<dbReference type="Proteomes" id="UP000032049">
    <property type="component" value="Unassembled WGS sequence"/>
</dbReference>
<dbReference type="GO" id="GO:0009252">
    <property type="term" value="P:peptidoglycan biosynthetic process"/>
    <property type="evidence" value="ECO:0007669"/>
    <property type="project" value="UniProtKB-KW"/>
</dbReference>
<dbReference type="InterPro" id="IPR001264">
    <property type="entry name" value="Glyco_trans_51"/>
</dbReference>